<evidence type="ECO:0000256" key="7">
    <source>
        <dbReference type="ARBA" id="ARBA00023136"/>
    </source>
</evidence>
<keyword evidence="7" id="KW-0472">Membrane</keyword>
<name>A0A235BGI8_BACVE</name>
<dbReference type="InterPro" id="IPR003439">
    <property type="entry name" value="ABC_transporter-like_ATP-bd"/>
</dbReference>
<dbReference type="Gene3D" id="3.40.50.300">
    <property type="entry name" value="P-loop containing nucleotide triphosphate hydrolases"/>
    <property type="match status" value="1"/>
</dbReference>
<evidence type="ECO:0000256" key="6">
    <source>
        <dbReference type="ARBA" id="ARBA00022840"/>
    </source>
</evidence>
<dbReference type="InterPro" id="IPR003593">
    <property type="entry name" value="AAA+_ATPase"/>
</dbReference>
<evidence type="ECO:0000256" key="4">
    <source>
        <dbReference type="ARBA" id="ARBA00022475"/>
    </source>
</evidence>
<dbReference type="RefSeq" id="WP_014417252.1">
    <property type="nucleotide sequence ID" value="NZ_BDDG01000003.1"/>
</dbReference>
<dbReference type="GO" id="GO:0005524">
    <property type="term" value="F:ATP binding"/>
    <property type="evidence" value="ECO:0007669"/>
    <property type="project" value="UniProtKB-KW"/>
</dbReference>
<keyword evidence="5" id="KW-0547">Nucleotide-binding</keyword>
<dbReference type="FunFam" id="3.40.50.300:FF:000016">
    <property type="entry name" value="Oligopeptide ABC transporter ATP-binding component"/>
    <property type="match status" value="1"/>
</dbReference>
<sequence length="328" mass="36809">MKKPLLEVRHLETAFYTEEGAVKAVDDVSFTIHEEETVCIVGESGCGKSMASLSIMQLLPETGRIERGAVHFSGRNLLELKPKDMQKIRGSEIGMIFQEPMTSLNPVFTIGEQLAEPIREHLLLSKKEAWRKAVELITLVEIPHAEQVMHRYPHELSGGMLQRIMTAVALSCDPKLIIADEPTTALDVTIQAQILDLLRDMKKQFRTSILFITHDLGVVAEMADYVIVMYAGKIVEEGPVAKLFSDPKHPYTKGLLAAKPVIGQRREMLYTIQGQVPELADLSGSSCYFAERCEHSTEICRRSSPHFTEFGKGHQAACWLYREEKADE</sequence>
<evidence type="ECO:0000256" key="1">
    <source>
        <dbReference type="ARBA" id="ARBA00004202"/>
    </source>
</evidence>
<dbReference type="SMART" id="SM00382">
    <property type="entry name" value="AAA"/>
    <property type="match status" value="1"/>
</dbReference>
<dbReference type="PANTHER" id="PTHR43297:SF2">
    <property type="entry name" value="DIPEPTIDE TRANSPORT ATP-BINDING PROTEIN DPPD"/>
    <property type="match status" value="1"/>
</dbReference>
<comment type="similarity">
    <text evidence="2">Belongs to the ABC transporter superfamily.</text>
</comment>
<organism evidence="8 9">
    <name type="scientific">Bacillus velezensis</name>
    <dbReference type="NCBI Taxonomy" id="492670"/>
    <lineage>
        <taxon>Bacteria</taxon>
        <taxon>Bacillati</taxon>
        <taxon>Bacillota</taxon>
        <taxon>Bacilli</taxon>
        <taxon>Bacillales</taxon>
        <taxon>Bacillaceae</taxon>
        <taxon>Bacillus</taxon>
        <taxon>Bacillus amyloliquefaciens group</taxon>
    </lineage>
</organism>
<proteinExistence type="inferred from homology"/>
<dbReference type="CDD" id="cd03257">
    <property type="entry name" value="ABC_NikE_OppD_transporters"/>
    <property type="match status" value="1"/>
</dbReference>
<reference evidence="9" key="1">
    <citation type="submission" date="2020-10" db="EMBL/GenBank/DDBJ databases">
        <title>Complete genome sequence of Bacillus velezensis NST6.</title>
        <authorList>
            <person name="Choi J."/>
        </authorList>
    </citation>
    <scope>NUCLEOTIDE SEQUENCE [LARGE SCALE GENOMIC DNA]</scope>
    <source>
        <strain evidence="9">NST6</strain>
    </source>
</reference>
<dbReference type="Proteomes" id="UP000587477">
    <property type="component" value="Chromosome"/>
</dbReference>
<dbReference type="PROSITE" id="PS50893">
    <property type="entry name" value="ABC_TRANSPORTER_2"/>
    <property type="match status" value="1"/>
</dbReference>
<keyword evidence="3" id="KW-0813">Transport</keyword>
<evidence type="ECO:0000313" key="8">
    <source>
        <dbReference type="EMBL" id="QOY25827.1"/>
    </source>
</evidence>
<keyword evidence="4" id="KW-1003">Cell membrane</keyword>
<protein>
    <submittedName>
        <fullName evidence="8">Oligopeptide transport ATP-binding protein OppD</fullName>
    </submittedName>
</protein>
<dbReference type="EMBL" id="CP063687">
    <property type="protein sequence ID" value="QOY25827.1"/>
    <property type="molecule type" value="Genomic_DNA"/>
</dbReference>
<dbReference type="GO" id="GO:0005886">
    <property type="term" value="C:plasma membrane"/>
    <property type="evidence" value="ECO:0007669"/>
    <property type="project" value="UniProtKB-SubCell"/>
</dbReference>
<dbReference type="Pfam" id="PF00005">
    <property type="entry name" value="ABC_tran"/>
    <property type="match status" value="1"/>
</dbReference>
<accession>A0A2D3DLW7</accession>
<accession>A0A235BGI8</accession>
<evidence type="ECO:0000256" key="5">
    <source>
        <dbReference type="ARBA" id="ARBA00022741"/>
    </source>
</evidence>
<keyword evidence="6 8" id="KW-0067">ATP-binding</keyword>
<dbReference type="AlphaFoldDB" id="A0A235BGI8"/>
<dbReference type="InterPro" id="IPR027417">
    <property type="entry name" value="P-loop_NTPase"/>
</dbReference>
<dbReference type="InterPro" id="IPR013563">
    <property type="entry name" value="Oligopep_ABC_C"/>
</dbReference>
<dbReference type="GO" id="GO:0015833">
    <property type="term" value="P:peptide transport"/>
    <property type="evidence" value="ECO:0007669"/>
    <property type="project" value="InterPro"/>
</dbReference>
<evidence type="ECO:0000313" key="9">
    <source>
        <dbReference type="Proteomes" id="UP000587477"/>
    </source>
</evidence>
<evidence type="ECO:0000256" key="2">
    <source>
        <dbReference type="ARBA" id="ARBA00005417"/>
    </source>
</evidence>
<dbReference type="STRING" id="1155777.BANAU_0811"/>
<dbReference type="Pfam" id="PF08352">
    <property type="entry name" value="oligo_HPY"/>
    <property type="match status" value="1"/>
</dbReference>
<dbReference type="SUPFAM" id="SSF52540">
    <property type="entry name" value="P-loop containing nucleoside triphosphate hydrolases"/>
    <property type="match status" value="1"/>
</dbReference>
<dbReference type="InterPro" id="IPR050388">
    <property type="entry name" value="ABC_Ni/Peptide_Import"/>
</dbReference>
<gene>
    <name evidence="8" type="primary">oppD_4</name>
    <name evidence="8" type="ORF">BACVE_000757</name>
</gene>
<dbReference type="GO" id="GO:0016887">
    <property type="term" value="F:ATP hydrolysis activity"/>
    <property type="evidence" value="ECO:0007669"/>
    <property type="project" value="InterPro"/>
</dbReference>
<evidence type="ECO:0000256" key="3">
    <source>
        <dbReference type="ARBA" id="ARBA00022448"/>
    </source>
</evidence>
<dbReference type="PANTHER" id="PTHR43297">
    <property type="entry name" value="OLIGOPEPTIDE TRANSPORT ATP-BINDING PROTEIN APPD"/>
    <property type="match status" value="1"/>
</dbReference>
<comment type="subcellular location">
    <subcellularLocation>
        <location evidence="1">Cell membrane</location>
        <topology evidence="1">Peripheral membrane protein</topology>
    </subcellularLocation>
</comment>
<dbReference type="NCBIfam" id="TIGR01727">
    <property type="entry name" value="oligo_HPY"/>
    <property type="match status" value="1"/>
</dbReference>